<evidence type="ECO:0000259" key="2">
    <source>
        <dbReference type="Pfam" id="PF24883"/>
    </source>
</evidence>
<dbReference type="PANTHER" id="PTHR10039">
    <property type="entry name" value="AMELOGENIN"/>
    <property type="match status" value="1"/>
</dbReference>
<feature type="domain" description="Nephrocystin 3-like N-terminal" evidence="2">
    <location>
        <begin position="81"/>
        <end position="221"/>
    </location>
</feature>
<dbReference type="PANTHER" id="PTHR10039:SF14">
    <property type="entry name" value="NACHT DOMAIN-CONTAINING PROTEIN"/>
    <property type="match status" value="1"/>
</dbReference>
<dbReference type="OrthoDB" id="3266532at2759"/>
<gene>
    <name evidence="3" type="ORF">AAE3_LOCUS6701</name>
</gene>
<organism evidence="3 4">
    <name type="scientific">Cyclocybe aegerita</name>
    <name type="common">Black poplar mushroom</name>
    <name type="synonym">Agrocybe aegerita</name>
    <dbReference type="NCBI Taxonomy" id="1973307"/>
    <lineage>
        <taxon>Eukaryota</taxon>
        <taxon>Fungi</taxon>
        <taxon>Dikarya</taxon>
        <taxon>Basidiomycota</taxon>
        <taxon>Agaricomycotina</taxon>
        <taxon>Agaricomycetes</taxon>
        <taxon>Agaricomycetidae</taxon>
        <taxon>Agaricales</taxon>
        <taxon>Agaricineae</taxon>
        <taxon>Bolbitiaceae</taxon>
        <taxon>Cyclocybe</taxon>
    </lineage>
</organism>
<dbReference type="AlphaFoldDB" id="A0A8S0VRR3"/>
<dbReference type="Proteomes" id="UP000467700">
    <property type="component" value="Unassembled WGS sequence"/>
</dbReference>
<evidence type="ECO:0000313" key="3">
    <source>
        <dbReference type="EMBL" id="CAA7264509.1"/>
    </source>
</evidence>
<dbReference type="SUPFAM" id="SSF52540">
    <property type="entry name" value="P-loop containing nucleoside triphosphate hydrolases"/>
    <property type="match status" value="1"/>
</dbReference>
<accession>A0A8S0VRR3</accession>
<comment type="caution">
    <text evidence="3">The sequence shown here is derived from an EMBL/GenBank/DDBJ whole genome shotgun (WGS) entry which is preliminary data.</text>
</comment>
<keyword evidence="4" id="KW-1185">Reference proteome</keyword>
<dbReference type="InterPro" id="IPR027417">
    <property type="entry name" value="P-loop_NTPase"/>
</dbReference>
<evidence type="ECO:0000313" key="4">
    <source>
        <dbReference type="Proteomes" id="UP000467700"/>
    </source>
</evidence>
<sequence length="799" mass="91519">MSAPGQHDVRLFEGAHYVSIAESSIRLETIQPAGFRGWRDIIAPGAFHNSGERFDPPRCHPRTRRAILEKIMLWVRGNIDTEAFIFWLNGYVGVGKSAIAQSIAEMCEEQGLLLASFFFSRSDPTRNNAKFLATTLAYQIGLTVPHARRHIEHAFEHDPVLHTRSLETQVLKLIVEPLQQASVVQINIAPLIVVDGLDECAGTSMQYRILETINRAGSSLKAYGYRFIFLVGSRPTQEISLKFDSAPMRDITTYHALGTYGDSDDDIRHFLEDGFEEIKKTHPLKDSISSLWPSSDDVNKLVHRASGQFLYAHIVIDYSRNIRRRPIDRLNEISALHAEQANNPFADLDDLYIQLFSSLEDVDSVLKVLSFKLASTYFDTMISQIVRDVLALSFDDIRLIFGDLSSVVEVVRKPENGPNIWEMNFRHASVGDFLTNQHRSKQYFVNVEPSIAQWVSWILRNDLVNHVFILEGLSRSFEKLGSCKSQVLHDALRDCQLGLLLSKPSLQQTFPLGNTVYGLVTQIQMMAFEDAQGLYESQLQVFEYQARFVLEQFYSQSAYIPLLLSSFTTVAFRSTDSALSYMLGKGRKEVEPDPFYLRRRIPRFQEWFSFLSALAHNPRKSVQNAVNGTKFADAAFTLIRHLCRPVPLKNVFDTFAQLTKPLKNHPWKFRRIQHSRFRMVSGKWFKWCFCDSCGKAHTPETWCWRGPEFATTLAYRASPRSPLIILHSSSELLAYHLALTFLPEMLAEAPRSAELIECCMECVFHPASILFPRKSRIVRMAMSEYLERMEAEEREWWLD</sequence>
<proteinExistence type="predicted"/>
<name>A0A8S0VRR3_CYCAE</name>
<evidence type="ECO:0000256" key="1">
    <source>
        <dbReference type="ARBA" id="ARBA00022737"/>
    </source>
</evidence>
<dbReference type="EMBL" id="CACVBS010000045">
    <property type="protein sequence ID" value="CAA7264509.1"/>
    <property type="molecule type" value="Genomic_DNA"/>
</dbReference>
<reference evidence="3 4" key="1">
    <citation type="submission" date="2020-01" db="EMBL/GenBank/DDBJ databases">
        <authorList>
            <person name="Gupta K D."/>
        </authorList>
    </citation>
    <scope>NUCLEOTIDE SEQUENCE [LARGE SCALE GENOMIC DNA]</scope>
</reference>
<dbReference type="Pfam" id="PF24883">
    <property type="entry name" value="NPHP3_N"/>
    <property type="match status" value="1"/>
</dbReference>
<protein>
    <recommendedName>
        <fullName evidence="2">Nephrocystin 3-like N-terminal domain-containing protein</fullName>
    </recommendedName>
</protein>
<dbReference type="InterPro" id="IPR056884">
    <property type="entry name" value="NPHP3-like_N"/>
</dbReference>
<keyword evidence="1" id="KW-0677">Repeat</keyword>